<name>A0A1Q9BXS5_SYMMI</name>
<dbReference type="Proteomes" id="UP000186817">
    <property type="component" value="Unassembled WGS sequence"/>
</dbReference>
<dbReference type="AlphaFoldDB" id="A0A1Q9BXS5"/>
<organism evidence="1 2">
    <name type="scientific">Symbiodinium microadriaticum</name>
    <name type="common">Dinoflagellate</name>
    <name type="synonym">Zooxanthella microadriatica</name>
    <dbReference type="NCBI Taxonomy" id="2951"/>
    <lineage>
        <taxon>Eukaryota</taxon>
        <taxon>Sar</taxon>
        <taxon>Alveolata</taxon>
        <taxon>Dinophyceae</taxon>
        <taxon>Suessiales</taxon>
        <taxon>Symbiodiniaceae</taxon>
        <taxon>Symbiodinium</taxon>
    </lineage>
</organism>
<evidence type="ECO:0000313" key="1">
    <source>
        <dbReference type="EMBL" id="OLP75488.1"/>
    </source>
</evidence>
<proteinExistence type="predicted"/>
<keyword evidence="2" id="KW-1185">Reference proteome</keyword>
<reference evidence="1 2" key="1">
    <citation type="submission" date="2016-02" db="EMBL/GenBank/DDBJ databases">
        <title>Genome analysis of coral dinoflagellate symbionts highlights evolutionary adaptations to a symbiotic lifestyle.</title>
        <authorList>
            <person name="Aranda M."/>
            <person name="Li Y."/>
            <person name="Liew Y.J."/>
            <person name="Baumgarten S."/>
            <person name="Simakov O."/>
            <person name="Wilson M."/>
            <person name="Piel J."/>
            <person name="Ashoor H."/>
            <person name="Bougouffa S."/>
            <person name="Bajic V.B."/>
            <person name="Ryu T."/>
            <person name="Ravasi T."/>
            <person name="Bayer T."/>
            <person name="Micklem G."/>
            <person name="Kim H."/>
            <person name="Bhak J."/>
            <person name="Lajeunesse T.C."/>
            <person name="Voolstra C.R."/>
        </authorList>
    </citation>
    <scope>NUCLEOTIDE SEQUENCE [LARGE SCALE GENOMIC DNA]</scope>
    <source>
        <strain evidence="1 2">CCMP2467</strain>
    </source>
</reference>
<evidence type="ECO:0000313" key="2">
    <source>
        <dbReference type="Proteomes" id="UP000186817"/>
    </source>
</evidence>
<gene>
    <name evidence="1" type="ORF">AK812_SmicGene44703</name>
</gene>
<comment type="caution">
    <text evidence="1">The sequence shown here is derived from an EMBL/GenBank/DDBJ whole genome shotgun (WGS) entry which is preliminary data.</text>
</comment>
<accession>A0A1Q9BXS5</accession>
<sequence length="161" mass="17504">MHSIYSPRTFKGSVIPGVAGSFGRSRPFGFPGFPRFGVPGRPCWRPACCHVLQHIIRKRLGLLVRALENSQQTGVWRARLADRDPSDSQASHASASQDGLVGGLHAATCCNTSSESEDPRTHHARAAKTPRLYIACWQILHAPPHGLALPATNSSTPDWPH</sequence>
<protein>
    <submittedName>
        <fullName evidence="1">Uncharacterized protein</fullName>
    </submittedName>
</protein>
<dbReference type="EMBL" id="LSRX01002452">
    <property type="protein sequence ID" value="OLP75488.1"/>
    <property type="molecule type" value="Genomic_DNA"/>
</dbReference>